<proteinExistence type="predicted"/>
<dbReference type="Gene3D" id="3.40.50.1820">
    <property type="entry name" value="alpha/beta hydrolase"/>
    <property type="match status" value="1"/>
</dbReference>
<name>A0ABT9FP33_9BACL</name>
<protein>
    <submittedName>
        <fullName evidence="1">Esterase family protein</fullName>
    </submittedName>
</protein>
<comment type="caution">
    <text evidence="1">The sequence shown here is derived from an EMBL/GenBank/DDBJ whole genome shotgun (WGS) entry which is preliminary data.</text>
</comment>
<evidence type="ECO:0000313" key="2">
    <source>
        <dbReference type="Proteomes" id="UP001241848"/>
    </source>
</evidence>
<dbReference type="PANTHER" id="PTHR48098:SF1">
    <property type="entry name" value="DIACYLGLYCEROL ACYLTRANSFERASE_MYCOLYLTRANSFERASE AG85A"/>
    <property type="match status" value="1"/>
</dbReference>
<dbReference type="InterPro" id="IPR029058">
    <property type="entry name" value="AB_hydrolase_fold"/>
</dbReference>
<dbReference type="Pfam" id="PF00756">
    <property type="entry name" value="Esterase"/>
    <property type="match status" value="1"/>
</dbReference>
<dbReference type="RefSeq" id="WP_305754114.1">
    <property type="nucleotide sequence ID" value="NZ_JAPCKK010000012.1"/>
</dbReference>
<reference evidence="1 2" key="1">
    <citation type="submission" date="2022-10" db="EMBL/GenBank/DDBJ databases">
        <title>Paenibacillus description and whole genome data of maize root bacterial community.</title>
        <authorList>
            <person name="Marton D."/>
            <person name="Farkas M."/>
            <person name="Cserhati M."/>
        </authorList>
    </citation>
    <scope>NUCLEOTIDE SEQUENCE [LARGE SCALE GENOMIC DNA]</scope>
    <source>
        <strain evidence="1 2">P96</strain>
    </source>
</reference>
<dbReference type="EMBL" id="JAPCKK010000012">
    <property type="protein sequence ID" value="MDP4096486.1"/>
    <property type="molecule type" value="Genomic_DNA"/>
</dbReference>
<dbReference type="PANTHER" id="PTHR48098">
    <property type="entry name" value="ENTEROCHELIN ESTERASE-RELATED"/>
    <property type="match status" value="1"/>
</dbReference>
<dbReference type="InterPro" id="IPR050583">
    <property type="entry name" value="Mycobacterial_A85_antigen"/>
</dbReference>
<dbReference type="SUPFAM" id="SSF53474">
    <property type="entry name" value="alpha/beta-Hydrolases"/>
    <property type="match status" value="1"/>
</dbReference>
<dbReference type="InterPro" id="IPR000801">
    <property type="entry name" value="Esterase-like"/>
</dbReference>
<gene>
    <name evidence="1" type="ORF">OIN60_06860</name>
</gene>
<dbReference type="Proteomes" id="UP001241848">
    <property type="component" value="Unassembled WGS sequence"/>
</dbReference>
<accession>A0ABT9FP33</accession>
<sequence>MALIECRFYSETLGLSTSMTVILPQQTRSQIGLQNTKGHGPHPTLYLLHGLSDDDSIWLRRTSIERYVASLGIAVVMPQVHRSFYTDMADGGAYWTFISEELPRLARSFFPLSDKREDNFVAGLSMGGYGAFKLALRHPDKFAAAASLSGALDLSKMRTSPQLSVMEAAEWDRIFGAAPIQGTDNDLLELLARLDRSEGAKPLLYQCCGTEDFLYQENLNFRDACLNTGIQLTYEEGPGEHEWGYWDAKIQEVLAWLPFERK</sequence>
<keyword evidence="2" id="KW-1185">Reference proteome</keyword>
<evidence type="ECO:0000313" key="1">
    <source>
        <dbReference type="EMBL" id="MDP4096486.1"/>
    </source>
</evidence>
<organism evidence="1 2">
    <name type="scientific">Paenibacillus zeirhizosphaerae</name>
    <dbReference type="NCBI Taxonomy" id="2987519"/>
    <lineage>
        <taxon>Bacteria</taxon>
        <taxon>Bacillati</taxon>
        <taxon>Bacillota</taxon>
        <taxon>Bacilli</taxon>
        <taxon>Bacillales</taxon>
        <taxon>Paenibacillaceae</taxon>
        <taxon>Paenibacillus</taxon>
    </lineage>
</organism>